<reference evidence="1 2" key="2">
    <citation type="journal article" date="2000" name="Proc. Natl. Acad. Sci. U.S.A.">
        <title>Archaeal adaptation to higher temperatures revealed by genomic sequence of Thermoplasma volcanium.</title>
        <authorList>
            <person name="Kawashima T."/>
            <person name="Amano N."/>
            <person name="Koike H."/>
            <person name="Makino S."/>
            <person name="Higuchi S."/>
            <person name="Kawashima-Ohya Y."/>
            <person name="Watanabe K."/>
            <person name="Yamazaki M."/>
            <person name="Kanehori K."/>
            <person name="Kawamoto T."/>
            <person name="Nunoshiba T."/>
            <person name="Yamamoto Y."/>
            <person name="Aramaki H."/>
            <person name="Makino K."/>
            <person name="Suzuki M."/>
        </authorList>
    </citation>
    <scope>NUCLEOTIDE SEQUENCE [LARGE SCALE GENOMIC DNA]</scope>
    <source>
        <strain evidence="2">ATCC 51530 / DSM 4299 / JCM 9571 / NBRC 15438 / GSS1</strain>
    </source>
</reference>
<dbReference type="HOGENOM" id="CLU_1136112_0_0_2"/>
<protein>
    <submittedName>
        <fullName evidence="1">TVG0651504 protein</fullName>
    </submittedName>
</protein>
<gene>
    <name evidence="1" type="ORF">TVG0651504</name>
</gene>
<reference evidence="1 2" key="1">
    <citation type="journal article" date="1999" name="Proc. Jpn. Acad.">
        <title>Determination of the complete genomic DNA sequence of Thermoplasma volvanium GSS1.</title>
        <authorList>
            <person name="Kawashima T."/>
            <person name="Yamamoto Y."/>
            <person name="Aramaki H."/>
            <person name="Nunoshiba T."/>
            <person name="Kawamoto T."/>
            <person name="Watanabe K."/>
            <person name="Yamazaki M."/>
            <person name="Kanehori K."/>
            <person name="Amano N."/>
            <person name="Ohya Y."/>
            <person name="Makino K."/>
            <person name="Suzuki M."/>
        </authorList>
    </citation>
    <scope>NUCLEOTIDE SEQUENCE [LARGE SCALE GENOMIC DNA]</scope>
    <source>
        <strain evidence="2">ATCC 51530 / DSM 4299 / JCM 9571 / NBRC 15438 / GSS1</strain>
    </source>
</reference>
<dbReference type="eggNOG" id="arCOG02201">
    <property type="taxonomic scope" value="Archaea"/>
</dbReference>
<evidence type="ECO:0000313" key="2">
    <source>
        <dbReference type="Proteomes" id="UP000001017"/>
    </source>
</evidence>
<dbReference type="PaxDb" id="273116-14324872"/>
<dbReference type="STRING" id="273116.gene:9381444"/>
<keyword evidence="2" id="KW-1185">Reference proteome</keyword>
<name>Q97B03_THEVO</name>
<dbReference type="RefSeq" id="WP_010916915.1">
    <property type="nucleotide sequence ID" value="NC_002689.2"/>
</dbReference>
<dbReference type="OrthoDB" id="56913at2157"/>
<dbReference type="KEGG" id="tvo:TVG0651504"/>
<dbReference type="Proteomes" id="UP000001017">
    <property type="component" value="Chromosome"/>
</dbReference>
<dbReference type="GeneID" id="1441763"/>
<evidence type="ECO:0000313" key="1">
    <source>
        <dbReference type="EMBL" id="BAB59798.1"/>
    </source>
</evidence>
<accession>Q97B03</accession>
<dbReference type="AlphaFoldDB" id="Q97B03"/>
<proteinExistence type="predicted"/>
<dbReference type="InterPro" id="IPR036525">
    <property type="entry name" value="Tubulin/FtsZ_GTPase_sf"/>
</dbReference>
<sequence length="244" mass="27647">MRLIQRRSVFREERYIDPPTVAHEYYSCRTNVVVVSFGNAGFRILRKMNPIDIRNVESYAVFRGTPARNSYYNGSLNVKGREISFEVYSIENIKNPFLKYSANPIKIMDGLTEEDALYAAQKLKSTGISFVLVSGFGGSFAQYAHSKFLEILNKSGREALSIIVVPSSKEGNRREKAISAINDLRATGNNIVVFDNDKFSFGYNFQNIMEKIEKANTMIANRLDEYISEISLSIDRLKYAIISG</sequence>
<dbReference type="EMBL" id="BA000011">
    <property type="protein sequence ID" value="BAB59798.1"/>
    <property type="molecule type" value="Genomic_DNA"/>
</dbReference>
<dbReference type="Gene3D" id="3.40.50.1440">
    <property type="entry name" value="Tubulin/FtsZ, GTPase domain"/>
    <property type="match status" value="1"/>
</dbReference>
<dbReference type="SUPFAM" id="SSF52490">
    <property type="entry name" value="Tubulin nucleotide-binding domain-like"/>
    <property type="match status" value="1"/>
</dbReference>
<organism evidence="1 2">
    <name type="scientific">Thermoplasma volcanium (strain ATCC 51530 / DSM 4299 / JCM 9571 / NBRC 15438 / GSS1)</name>
    <dbReference type="NCBI Taxonomy" id="273116"/>
    <lineage>
        <taxon>Archaea</taxon>
        <taxon>Methanobacteriati</taxon>
        <taxon>Thermoplasmatota</taxon>
        <taxon>Thermoplasmata</taxon>
        <taxon>Thermoplasmatales</taxon>
        <taxon>Thermoplasmataceae</taxon>
        <taxon>Thermoplasma</taxon>
    </lineage>
</organism>